<dbReference type="GO" id="GO:0008080">
    <property type="term" value="F:N-acetyltransferase activity"/>
    <property type="evidence" value="ECO:0007669"/>
    <property type="project" value="InterPro"/>
</dbReference>
<dbReference type="Pfam" id="PF00583">
    <property type="entry name" value="Acetyltransf_1"/>
    <property type="match status" value="1"/>
</dbReference>
<reference evidence="3 4" key="1">
    <citation type="submission" date="2019-11" db="EMBL/GenBank/DDBJ databases">
        <title>Comparative genomics of hydrocarbon-degrading Desulfosarcina strains.</title>
        <authorList>
            <person name="Watanabe M."/>
            <person name="Kojima H."/>
            <person name="Fukui M."/>
        </authorList>
    </citation>
    <scope>NUCLEOTIDE SEQUENCE [LARGE SCALE GENOMIC DNA]</scope>
    <source>
        <strain evidence="3 4">PL12</strain>
    </source>
</reference>
<dbReference type="SUPFAM" id="SSF55729">
    <property type="entry name" value="Acyl-CoA N-acyltransferases (Nat)"/>
    <property type="match status" value="1"/>
</dbReference>
<evidence type="ECO:0000256" key="1">
    <source>
        <dbReference type="ARBA" id="ARBA00022679"/>
    </source>
</evidence>
<dbReference type="PANTHER" id="PTHR13947">
    <property type="entry name" value="GNAT FAMILY N-ACETYLTRANSFERASE"/>
    <property type="match status" value="1"/>
</dbReference>
<name>A0A5K7YC62_9BACT</name>
<protein>
    <recommendedName>
        <fullName evidence="2">N-acetyltransferase domain-containing protein</fullName>
    </recommendedName>
</protein>
<feature type="domain" description="N-acetyltransferase" evidence="2">
    <location>
        <begin position="1"/>
        <end position="102"/>
    </location>
</feature>
<dbReference type="Proteomes" id="UP000427906">
    <property type="component" value="Chromosome"/>
</dbReference>
<evidence type="ECO:0000259" key="2">
    <source>
        <dbReference type="PROSITE" id="PS51186"/>
    </source>
</evidence>
<dbReference type="PROSITE" id="PS51186">
    <property type="entry name" value="GNAT"/>
    <property type="match status" value="1"/>
</dbReference>
<dbReference type="InterPro" id="IPR016181">
    <property type="entry name" value="Acyl_CoA_acyltransferase"/>
</dbReference>
<keyword evidence="1" id="KW-0808">Transferase</keyword>
<evidence type="ECO:0000313" key="3">
    <source>
        <dbReference type="EMBL" id="BBO66526.1"/>
    </source>
</evidence>
<dbReference type="InterPro" id="IPR050769">
    <property type="entry name" value="NAT_camello-type"/>
</dbReference>
<gene>
    <name evidence="3" type="ORF">DSCA_04560</name>
</gene>
<proteinExistence type="predicted"/>
<dbReference type="Gene3D" id="3.40.630.30">
    <property type="match status" value="1"/>
</dbReference>
<accession>A0A5K7YC62</accession>
<dbReference type="InterPro" id="IPR000182">
    <property type="entry name" value="GNAT_dom"/>
</dbReference>
<dbReference type="KEGG" id="dalk:DSCA_04560"/>
<dbReference type="PANTHER" id="PTHR13947:SF37">
    <property type="entry name" value="LD18367P"/>
    <property type="match status" value="1"/>
</dbReference>
<keyword evidence="4" id="KW-1185">Reference proteome</keyword>
<dbReference type="CDD" id="cd04301">
    <property type="entry name" value="NAT_SF"/>
    <property type="match status" value="1"/>
</dbReference>
<dbReference type="AlphaFoldDB" id="A0A5K7YC62"/>
<organism evidence="3 4">
    <name type="scientific">Desulfosarcina alkanivorans</name>
    <dbReference type="NCBI Taxonomy" id="571177"/>
    <lineage>
        <taxon>Bacteria</taxon>
        <taxon>Pseudomonadati</taxon>
        <taxon>Thermodesulfobacteriota</taxon>
        <taxon>Desulfobacteria</taxon>
        <taxon>Desulfobacterales</taxon>
        <taxon>Desulfosarcinaceae</taxon>
        <taxon>Desulfosarcina</taxon>
    </lineage>
</organism>
<sequence length="113" mass="12654">MICYINDTPVSSGCFKKVDEDTIEIKRMYVDPSHRRKGISSKLLSELESWAKELNFAISLLETGKGQPEAIGLYTKAGYKITENYGSYIGIENSICMKKGMYSRGNLIVELSS</sequence>
<evidence type="ECO:0000313" key="4">
    <source>
        <dbReference type="Proteomes" id="UP000427906"/>
    </source>
</evidence>
<dbReference type="EMBL" id="AP021874">
    <property type="protein sequence ID" value="BBO66526.1"/>
    <property type="molecule type" value="Genomic_DNA"/>
</dbReference>